<feature type="domain" description="Cytidyltransferase-like" evidence="3">
    <location>
        <begin position="6"/>
        <end position="132"/>
    </location>
</feature>
<keyword evidence="5" id="KW-1185">Reference proteome</keyword>
<dbReference type="Pfam" id="PF01467">
    <property type="entry name" value="CTP_transf_like"/>
    <property type="match status" value="1"/>
</dbReference>
<keyword evidence="2" id="KW-0548">Nucleotidyltransferase</keyword>
<protein>
    <submittedName>
        <fullName evidence="4">Cytidyltransferase</fullName>
    </submittedName>
</protein>
<gene>
    <name evidence="4" type="ORF">GCM10010096_08060</name>
</gene>
<dbReference type="InterPro" id="IPR050385">
    <property type="entry name" value="Archaeal_FAD_synthase"/>
</dbReference>
<dbReference type="NCBIfam" id="TIGR00125">
    <property type="entry name" value="cyt_tran_rel"/>
    <property type="match status" value="1"/>
</dbReference>
<dbReference type="InterPro" id="IPR004821">
    <property type="entry name" value="Cyt_trans-like"/>
</dbReference>
<evidence type="ECO:0000259" key="3">
    <source>
        <dbReference type="Pfam" id="PF01467"/>
    </source>
</evidence>
<dbReference type="InterPro" id="IPR014729">
    <property type="entry name" value="Rossmann-like_a/b/a_fold"/>
</dbReference>
<dbReference type="Proteomes" id="UP000608923">
    <property type="component" value="Unassembled WGS sequence"/>
</dbReference>
<evidence type="ECO:0000256" key="2">
    <source>
        <dbReference type="ARBA" id="ARBA00022695"/>
    </source>
</evidence>
<name>A0A8H9ILU8_9BURK</name>
<dbReference type="PANTHER" id="PTHR43793:SF1">
    <property type="entry name" value="FAD SYNTHASE"/>
    <property type="match status" value="1"/>
</dbReference>
<evidence type="ECO:0000256" key="1">
    <source>
        <dbReference type="ARBA" id="ARBA00022679"/>
    </source>
</evidence>
<evidence type="ECO:0000313" key="5">
    <source>
        <dbReference type="Proteomes" id="UP000608923"/>
    </source>
</evidence>
<reference evidence="5" key="1">
    <citation type="journal article" date="2019" name="Int. J. Syst. Evol. Microbiol.">
        <title>The Global Catalogue of Microorganisms (GCM) 10K type strain sequencing project: providing services to taxonomists for standard genome sequencing and annotation.</title>
        <authorList>
            <consortium name="The Broad Institute Genomics Platform"/>
            <consortium name="The Broad Institute Genome Sequencing Center for Infectious Disease"/>
            <person name="Wu L."/>
            <person name="Ma J."/>
        </authorList>
    </citation>
    <scope>NUCLEOTIDE SEQUENCE [LARGE SCALE GENOMIC DNA]</scope>
    <source>
        <strain evidence="5">KCTC 42083</strain>
    </source>
</reference>
<dbReference type="GO" id="GO:0016779">
    <property type="term" value="F:nucleotidyltransferase activity"/>
    <property type="evidence" value="ECO:0007669"/>
    <property type="project" value="UniProtKB-KW"/>
</dbReference>
<dbReference type="PANTHER" id="PTHR43793">
    <property type="entry name" value="FAD SYNTHASE"/>
    <property type="match status" value="1"/>
</dbReference>
<organism evidence="4 5">
    <name type="scientific">Alcaligenes pakistanensis</name>
    <dbReference type="NCBI Taxonomy" id="1482717"/>
    <lineage>
        <taxon>Bacteria</taxon>
        <taxon>Pseudomonadati</taxon>
        <taxon>Pseudomonadota</taxon>
        <taxon>Betaproteobacteria</taxon>
        <taxon>Burkholderiales</taxon>
        <taxon>Alcaligenaceae</taxon>
        <taxon>Alcaligenes</taxon>
    </lineage>
</organism>
<dbReference type="AlphaFoldDB" id="A0A8H9ILU8"/>
<accession>A0A8H9ILU8</accession>
<evidence type="ECO:0000313" key="4">
    <source>
        <dbReference type="EMBL" id="GHC40092.1"/>
    </source>
</evidence>
<dbReference type="RefSeq" id="WP_189391169.1">
    <property type="nucleotide sequence ID" value="NZ_BMZN01000001.1"/>
</dbReference>
<comment type="caution">
    <text evidence="4">The sequence shown here is derived from an EMBL/GenBank/DDBJ whole genome shotgun (WGS) entry which is preliminary data.</text>
</comment>
<dbReference type="SUPFAM" id="SSF52374">
    <property type="entry name" value="Nucleotidylyl transferase"/>
    <property type="match status" value="1"/>
</dbReference>
<dbReference type="EMBL" id="BMZN01000001">
    <property type="protein sequence ID" value="GHC40092.1"/>
    <property type="molecule type" value="Genomic_DNA"/>
</dbReference>
<sequence>MKIIGYTTGVYDLFHVGHLNLLTKARAECDYLIVGVTSDALSLSRKGKAPIIPQEERMEIVRELRCVDEVVIQDNMNKFEAWEKCRFHRMFVGDDWKDSPSWIALEEQFSAVGVEIVYFPYTAHTSSTHLREVLDLLVASSVGPHG</sequence>
<proteinExistence type="predicted"/>
<dbReference type="Gene3D" id="3.40.50.620">
    <property type="entry name" value="HUPs"/>
    <property type="match status" value="1"/>
</dbReference>
<keyword evidence="1 4" id="KW-0808">Transferase</keyword>